<organism evidence="3 4">
    <name type="scientific">Mycolicibacterium litorale</name>
    <dbReference type="NCBI Taxonomy" id="758802"/>
    <lineage>
        <taxon>Bacteria</taxon>
        <taxon>Bacillati</taxon>
        <taxon>Actinomycetota</taxon>
        <taxon>Actinomycetes</taxon>
        <taxon>Mycobacteriales</taxon>
        <taxon>Mycobacteriaceae</taxon>
        <taxon>Mycolicibacterium</taxon>
    </lineage>
</organism>
<dbReference type="InterPro" id="IPR029058">
    <property type="entry name" value="AB_hydrolase_fold"/>
</dbReference>
<evidence type="ECO:0000256" key="2">
    <source>
        <dbReference type="SAM" id="SignalP"/>
    </source>
</evidence>
<evidence type="ECO:0000256" key="1">
    <source>
        <dbReference type="SAM" id="MobiDB-lite"/>
    </source>
</evidence>
<keyword evidence="2" id="KW-0732">Signal</keyword>
<dbReference type="SUPFAM" id="SSF53474">
    <property type="entry name" value="alpha/beta-Hydrolases"/>
    <property type="match status" value="1"/>
</dbReference>
<feature type="compositionally biased region" description="Acidic residues" evidence="1">
    <location>
        <begin position="56"/>
        <end position="99"/>
    </location>
</feature>
<dbReference type="RefSeq" id="WP_134055682.1">
    <property type="nucleotide sequence ID" value="NZ_AP022586.1"/>
</dbReference>
<name>A0AAD1IGQ9_9MYCO</name>
<dbReference type="Proteomes" id="UP000466607">
    <property type="component" value="Chromosome"/>
</dbReference>
<protein>
    <recommendedName>
        <fullName evidence="5">Alpha/beta hydrolase</fullName>
    </recommendedName>
</protein>
<keyword evidence="4" id="KW-1185">Reference proteome</keyword>
<feature type="compositionally biased region" description="Polar residues" evidence="1">
    <location>
        <begin position="40"/>
        <end position="55"/>
    </location>
</feature>
<dbReference type="AlphaFoldDB" id="A0AAD1IGQ9"/>
<gene>
    <name evidence="3" type="ORF">MLIT_01080</name>
</gene>
<feature type="region of interest" description="Disordered" evidence="1">
    <location>
        <begin position="23"/>
        <end position="155"/>
    </location>
</feature>
<dbReference type="Gene3D" id="3.40.50.1820">
    <property type="entry name" value="alpha/beta hydrolase"/>
    <property type="match status" value="1"/>
</dbReference>
<dbReference type="EMBL" id="AP022586">
    <property type="protein sequence ID" value="BBY14516.1"/>
    <property type="molecule type" value="Genomic_DNA"/>
</dbReference>
<proteinExistence type="predicted"/>
<sequence>MERIPMWLGIGAVTAGVSAAALAGAGAASADTEDGAGPSPATTSEQSTAPTSDSAETAEQDTDPEPEVDEDEQDEGEPEDSEEPVEQEPVDEDPDESEDPVERDSVDDTVDDAIDDTIDEPEEQQPQQEPEPLPLPADDSEEPAPPTDTTLDDGPVINAATITREPGEPGPVAREFTAPPVSFPAPGTPLPSPFPFLDQLPPVAKAFGSLAFDVLGAAIKIFTGPPQLPPGSTVTVRTSTLEIADGRRVTADWYFPAGDEPPERMIYLQHGFLAIGPMYSYTAAYLAERTNSVVVAPTLTSNPFAAGGMWLGGDPMYQAVANLFTGDREALNASAVASGYTDRYGATATLPDDFVLVGHSLGGGFVAGVAGHYARAVRLGGEPNHLAGVISLDGVPPRNDIVGDSLEALDASGTYVPFLELHAPTNYLNSTSNITQALDAGRAGKFHGVVLNGGVHMDSMLGGNPIIQLAAYVVAGFPKPQNPPAAQLLMAGWINDMFADRIDADTGTCAGTDCTGTYGPPGSRVEIPTGKGRATATVLGTPVATLRNIVPASLWRPTRTVLLPVA</sequence>
<reference evidence="3 4" key="1">
    <citation type="journal article" date="2019" name="Emerg. Microbes Infect.">
        <title>Comprehensive subspecies identification of 175 nontuberculous mycobacteria species based on 7547 genomic profiles.</title>
        <authorList>
            <person name="Matsumoto Y."/>
            <person name="Kinjo T."/>
            <person name="Motooka D."/>
            <person name="Nabeya D."/>
            <person name="Jung N."/>
            <person name="Uechi K."/>
            <person name="Horii T."/>
            <person name="Iida T."/>
            <person name="Fujita J."/>
            <person name="Nakamura S."/>
        </authorList>
    </citation>
    <scope>NUCLEOTIDE SEQUENCE [LARGE SCALE GENOMIC DNA]</scope>
    <source>
        <strain evidence="3 4">JCM 17423</strain>
    </source>
</reference>
<feature type="chain" id="PRO_5041992983" description="Alpha/beta hydrolase" evidence="2">
    <location>
        <begin position="31"/>
        <end position="566"/>
    </location>
</feature>
<evidence type="ECO:0000313" key="3">
    <source>
        <dbReference type="EMBL" id="BBY14516.1"/>
    </source>
</evidence>
<evidence type="ECO:0000313" key="4">
    <source>
        <dbReference type="Proteomes" id="UP000466607"/>
    </source>
</evidence>
<feature type="compositionally biased region" description="Acidic residues" evidence="1">
    <location>
        <begin position="107"/>
        <end position="123"/>
    </location>
</feature>
<feature type="signal peptide" evidence="2">
    <location>
        <begin position="1"/>
        <end position="30"/>
    </location>
</feature>
<evidence type="ECO:0008006" key="5">
    <source>
        <dbReference type="Google" id="ProtNLM"/>
    </source>
</evidence>
<accession>A0AAD1IGQ9</accession>